<keyword evidence="2" id="KW-1133">Transmembrane helix</keyword>
<keyword evidence="2" id="KW-0812">Transmembrane</keyword>
<evidence type="ECO:0000313" key="3">
    <source>
        <dbReference type="EMBL" id="AMM32130.1"/>
    </source>
</evidence>
<evidence type="ECO:0000313" key="4">
    <source>
        <dbReference type="Proteomes" id="UP000070134"/>
    </source>
</evidence>
<accession>A0A126ZY70</accession>
<sequence>MLTDKSSGSEPGADFDESGDSDEPAFGWMRPAGAGRRTSEPATGQHAAAPEASPAASEPQAAAAAGPEAAPAASGATQADTVAVPAQSRAEAKRSRERASGDEASRDAPSRDRGASGEGTGARGASVHREPSPTSAINVRPPEDEVQRRRNERDAAARSRPVGRRIVQVLMAIFLPFLLLIAAVRVVATPLFLWIEYYRPGFPGDGYGFTTDDRLTYGSYAVDYLANLAGPRYLGDLVLPSGDHLFTAGEVSHMADVKTVVLSAYGAGIVLLLFFVFAAIGLRKTKGAFGRGLFAGSFVTMAIIIALAVLAALGWETFFTDFHRIFFANGTWTFRLEDSLIRLFPGQFWVDSALVVGVLVLLAASLLLIFCWPTPKRRAARGTVGEPEAGQASRVHTDTHTDADAEVQAE</sequence>
<feature type="region of interest" description="Disordered" evidence="1">
    <location>
        <begin position="1"/>
        <end position="158"/>
    </location>
</feature>
<gene>
    <name evidence="3" type="ORF">SA2016_1452</name>
</gene>
<feature type="transmembrane region" description="Helical" evidence="2">
    <location>
        <begin position="294"/>
        <end position="315"/>
    </location>
</feature>
<dbReference type="Pfam" id="PF07314">
    <property type="entry name" value="Lit"/>
    <property type="match status" value="1"/>
</dbReference>
<dbReference type="InterPro" id="IPR010178">
    <property type="entry name" value="Lit"/>
</dbReference>
<dbReference type="PATRIC" id="fig|37927.3.peg.1500"/>
<feature type="compositionally biased region" description="Basic and acidic residues" evidence="1">
    <location>
        <begin position="90"/>
        <end position="115"/>
    </location>
</feature>
<keyword evidence="2" id="KW-0472">Membrane</keyword>
<keyword evidence="4" id="KW-1185">Reference proteome</keyword>
<dbReference type="AlphaFoldDB" id="A0A126ZY70"/>
<dbReference type="NCBIfam" id="TIGR01906">
    <property type="entry name" value="integ_TIGR01906"/>
    <property type="match status" value="1"/>
</dbReference>
<evidence type="ECO:0000256" key="2">
    <source>
        <dbReference type="SAM" id="Phobius"/>
    </source>
</evidence>
<protein>
    <submittedName>
        <fullName evidence="3">Integral membrane protein</fullName>
    </submittedName>
</protein>
<feature type="transmembrane region" description="Helical" evidence="2">
    <location>
        <begin position="348"/>
        <end position="372"/>
    </location>
</feature>
<feature type="compositionally biased region" description="Acidic residues" evidence="1">
    <location>
        <begin position="13"/>
        <end position="23"/>
    </location>
</feature>
<organism evidence="3 4">
    <name type="scientific">Sinomonas atrocyanea</name>
    <dbReference type="NCBI Taxonomy" id="37927"/>
    <lineage>
        <taxon>Bacteria</taxon>
        <taxon>Bacillati</taxon>
        <taxon>Actinomycetota</taxon>
        <taxon>Actinomycetes</taxon>
        <taxon>Micrococcales</taxon>
        <taxon>Micrococcaceae</taxon>
        <taxon>Sinomonas</taxon>
    </lineage>
</organism>
<feature type="compositionally biased region" description="Low complexity" evidence="1">
    <location>
        <begin position="44"/>
        <end position="79"/>
    </location>
</feature>
<dbReference type="RefSeq" id="WP_371326658.1">
    <property type="nucleotide sequence ID" value="NZ_BJMO01000075.1"/>
</dbReference>
<dbReference type="KEGG" id="satk:SA2016_1452"/>
<feature type="compositionally biased region" description="Basic and acidic residues" evidence="1">
    <location>
        <begin position="141"/>
        <end position="157"/>
    </location>
</feature>
<dbReference type="Proteomes" id="UP000070134">
    <property type="component" value="Chromosome"/>
</dbReference>
<feature type="transmembrane region" description="Helical" evidence="2">
    <location>
        <begin position="169"/>
        <end position="195"/>
    </location>
</feature>
<feature type="transmembrane region" description="Helical" evidence="2">
    <location>
        <begin position="262"/>
        <end position="282"/>
    </location>
</feature>
<name>A0A126ZY70_9MICC</name>
<evidence type="ECO:0000256" key="1">
    <source>
        <dbReference type="SAM" id="MobiDB-lite"/>
    </source>
</evidence>
<reference evidence="3 4" key="1">
    <citation type="submission" date="2016-02" db="EMBL/GenBank/DDBJ databases">
        <title>Complete genome of Sinomonas atrocyanea KCTC 3377.</title>
        <authorList>
            <person name="Kim K.M."/>
        </authorList>
    </citation>
    <scope>NUCLEOTIDE SEQUENCE [LARGE SCALE GENOMIC DNA]</scope>
    <source>
        <strain evidence="3 4">KCTC 3377</strain>
    </source>
</reference>
<proteinExistence type="predicted"/>
<dbReference type="EMBL" id="CP014518">
    <property type="protein sequence ID" value="AMM32130.1"/>
    <property type="molecule type" value="Genomic_DNA"/>
</dbReference>
<dbReference type="STRING" id="37927.SA2016_1452"/>
<feature type="region of interest" description="Disordered" evidence="1">
    <location>
        <begin position="381"/>
        <end position="410"/>
    </location>
</feature>